<evidence type="ECO:0000256" key="1">
    <source>
        <dbReference type="SAM" id="MobiDB-lite"/>
    </source>
</evidence>
<comment type="caution">
    <text evidence="2">The sequence shown here is derived from an EMBL/GenBank/DDBJ whole genome shotgun (WGS) entry which is preliminary data.</text>
</comment>
<evidence type="ECO:0000313" key="2">
    <source>
        <dbReference type="EMBL" id="CAA2993043.1"/>
    </source>
</evidence>
<feature type="region of interest" description="Disordered" evidence="1">
    <location>
        <begin position="93"/>
        <end position="142"/>
    </location>
</feature>
<evidence type="ECO:0000313" key="3">
    <source>
        <dbReference type="Proteomes" id="UP000594638"/>
    </source>
</evidence>
<accession>A0A8S0SJM7</accession>
<name>A0A8S0SJM7_OLEEU</name>
<dbReference type="AlphaFoldDB" id="A0A8S0SJM7"/>
<protein>
    <submittedName>
        <fullName evidence="2">Uncharacterized protein</fullName>
    </submittedName>
</protein>
<reference evidence="2 3" key="1">
    <citation type="submission" date="2019-12" db="EMBL/GenBank/DDBJ databases">
        <authorList>
            <person name="Alioto T."/>
            <person name="Alioto T."/>
            <person name="Gomez Garrido J."/>
        </authorList>
    </citation>
    <scope>NUCLEOTIDE SEQUENCE [LARGE SCALE GENOMIC DNA]</scope>
</reference>
<feature type="compositionally biased region" description="Acidic residues" evidence="1">
    <location>
        <begin position="111"/>
        <end position="125"/>
    </location>
</feature>
<dbReference type="EMBL" id="CACTIH010005444">
    <property type="protein sequence ID" value="CAA2993043.1"/>
    <property type="molecule type" value="Genomic_DNA"/>
</dbReference>
<feature type="region of interest" description="Disordered" evidence="1">
    <location>
        <begin position="36"/>
        <end position="62"/>
    </location>
</feature>
<gene>
    <name evidence="2" type="ORF">OLEA9_A059338</name>
</gene>
<keyword evidence="3" id="KW-1185">Reference proteome</keyword>
<proteinExistence type="predicted"/>
<sequence length="142" mass="15167">MQLRTVKLEIQQHVTFECTSLREFLGTLVARPGSTTAEPAMRVEKEADVSGSLPEDLYGGPAEPCPYESDIAINTGNMQDIVPSQDDLNLPVPAASEEVQDAGTTEPLNDVGDDDEEVDGCDTTDGDDKLTGYIGSGSITQF</sequence>
<organism evidence="2 3">
    <name type="scientific">Olea europaea subsp. europaea</name>
    <dbReference type="NCBI Taxonomy" id="158383"/>
    <lineage>
        <taxon>Eukaryota</taxon>
        <taxon>Viridiplantae</taxon>
        <taxon>Streptophyta</taxon>
        <taxon>Embryophyta</taxon>
        <taxon>Tracheophyta</taxon>
        <taxon>Spermatophyta</taxon>
        <taxon>Magnoliopsida</taxon>
        <taxon>eudicotyledons</taxon>
        <taxon>Gunneridae</taxon>
        <taxon>Pentapetalae</taxon>
        <taxon>asterids</taxon>
        <taxon>lamiids</taxon>
        <taxon>Lamiales</taxon>
        <taxon>Oleaceae</taxon>
        <taxon>Oleeae</taxon>
        <taxon>Olea</taxon>
    </lineage>
</organism>
<dbReference type="Gramene" id="OE9A059338T1">
    <property type="protein sequence ID" value="OE9A059338C1"/>
    <property type="gene ID" value="OE9A059338"/>
</dbReference>
<dbReference type="Proteomes" id="UP000594638">
    <property type="component" value="Unassembled WGS sequence"/>
</dbReference>